<gene>
    <name evidence="1" type="ordered locus">TREPR_2178</name>
</gene>
<dbReference type="Proteomes" id="UP000009223">
    <property type="component" value="Chromosome"/>
</dbReference>
<reference evidence="2" key="1">
    <citation type="submission" date="2009-12" db="EMBL/GenBank/DDBJ databases">
        <title>Complete sequence of Treponema primitia strain ZAS-2.</title>
        <authorList>
            <person name="Tetu S.G."/>
            <person name="Matson E."/>
            <person name="Ren Q."/>
            <person name="Seshadri R."/>
            <person name="Elbourne L."/>
            <person name="Hassan K.A."/>
            <person name="Durkin A."/>
            <person name="Radune D."/>
            <person name="Mohamoud Y."/>
            <person name="Shay R."/>
            <person name="Jin S."/>
            <person name="Zhang X."/>
            <person name="Lucey K."/>
            <person name="Ballor N.R."/>
            <person name="Ottesen E."/>
            <person name="Rosenthal R."/>
            <person name="Allen A."/>
            <person name="Leadbetter J.R."/>
            <person name="Paulsen I.T."/>
        </authorList>
    </citation>
    <scope>NUCLEOTIDE SEQUENCE [LARGE SCALE GENOMIC DNA]</scope>
    <source>
        <strain evidence="2">ATCC BAA-887 / DSM 12427 / ZAS-2</strain>
    </source>
</reference>
<reference evidence="1 2" key="2">
    <citation type="journal article" date="2011" name="ISME J.">
        <title>RNA-seq reveals cooperative metabolic interactions between two termite-gut spirochete species in co-culture.</title>
        <authorList>
            <person name="Rosenthal A.Z."/>
            <person name="Matson E.G."/>
            <person name="Eldar A."/>
            <person name="Leadbetter J.R."/>
        </authorList>
    </citation>
    <scope>NUCLEOTIDE SEQUENCE [LARGE SCALE GENOMIC DNA]</scope>
    <source>
        <strain evidence="2">ATCC BAA-887 / DSM 12427 / ZAS-2</strain>
    </source>
</reference>
<dbReference type="KEGG" id="tpi:TREPR_2178"/>
<evidence type="ECO:0000313" key="1">
    <source>
        <dbReference type="EMBL" id="AEF86527.1"/>
    </source>
</evidence>
<organism evidence="1 2">
    <name type="scientific">Treponema primitia (strain ATCC BAA-887 / DSM 12427 / ZAS-2)</name>
    <dbReference type="NCBI Taxonomy" id="545694"/>
    <lineage>
        <taxon>Bacteria</taxon>
        <taxon>Pseudomonadati</taxon>
        <taxon>Spirochaetota</taxon>
        <taxon>Spirochaetia</taxon>
        <taxon>Spirochaetales</taxon>
        <taxon>Treponemataceae</taxon>
        <taxon>Treponema</taxon>
    </lineage>
</organism>
<sequence>MKKLFYVVLFAVIGFSIYAQEVTIDMRYNVLRSEPERDYFKWSIGNKHIDDAYDVLTGASKTHSTREFDAVRFDTSINRRYTLPRGIRHLMLFPVASRQYTDNFYLTVQEEGQKLIIRFIVYGTVYHIQTDDNKNINIENACFMAENITVNNTLVSVLRPQYVRPGADAKNMNAIDWNKITLIPDTAVTNASRKYSGTLTAGYNNGILIIKGVLTPR</sequence>
<accession>F5YJ26</accession>
<dbReference type="AlphaFoldDB" id="F5YJ26"/>
<dbReference type="eggNOG" id="ENOG502ZDJM">
    <property type="taxonomic scope" value="Bacteria"/>
</dbReference>
<protein>
    <submittedName>
        <fullName evidence="1">Uncharacterized protein</fullName>
    </submittedName>
</protein>
<dbReference type="HOGENOM" id="CLU_1255492_0_0_12"/>
<evidence type="ECO:0000313" key="2">
    <source>
        <dbReference type="Proteomes" id="UP000009223"/>
    </source>
</evidence>
<proteinExistence type="predicted"/>
<dbReference type="EMBL" id="CP001843">
    <property type="protein sequence ID" value="AEF86527.1"/>
    <property type="molecule type" value="Genomic_DNA"/>
</dbReference>
<dbReference type="OrthoDB" id="306978at2"/>
<dbReference type="STRING" id="545694.TREPR_2178"/>
<keyword evidence="2" id="KW-1185">Reference proteome</keyword>
<name>F5YJ26_TREPZ</name>
<dbReference type="RefSeq" id="WP_015708007.1">
    <property type="nucleotide sequence ID" value="NC_015578.1"/>
</dbReference>